<gene>
    <name evidence="3" type="ORF">UA74_17375</name>
</gene>
<dbReference type="CDD" id="cd00093">
    <property type="entry name" value="HTH_XRE"/>
    <property type="match status" value="1"/>
</dbReference>
<evidence type="ECO:0000313" key="3">
    <source>
        <dbReference type="EMBL" id="APU15505.1"/>
    </source>
</evidence>
<keyword evidence="4" id="KW-1185">Reference proteome</keyword>
<reference evidence="4" key="1">
    <citation type="submission" date="2016-06" db="EMBL/GenBank/DDBJ databases">
        <title>Complete genome sequence of Actinoalloteichus fjordicus DSM 46855 (=ADI127-17), type strain of the new species Actinoalloteichus fjordicus.</title>
        <authorList>
            <person name="Ruckert C."/>
            <person name="Nouioui I."/>
            <person name="Willmese J."/>
            <person name="van Wezel G."/>
            <person name="Klenk H.-P."/>
            <person name="Kalinowski J."/>
            <person name="Zotchev S.B."/>
        </authorList>
    </citation>
    <scope>NUCLEOTIDE SEQUENCE [LARGE SCALE GENOMIC DNA]</scope>
    <source>
        <strain evidence="4">ADI127-7</strain>
    </source>
</reference>
<dbReference type="Gene3D" id="3.30.450.180">
    <property type="match status" value="1"/>
</dbReference>
<dbReference type="EMBL" id="CP016076">
    <property type="protein sequence ID" value="APU15505.1"/>
    <property type="molecule type" value="Genomic_DNA"/>
</dbReference>
<sequence length="336" mass="37116">MLALRVPWTTEDETRTDAASGGPVESGNGSTSLHVRAGLTLVVVDYRNEIREFLTSRRGRITPDQAGLSIYGGNRRVPGLRREEAALLAGVSVDYYTRLERGNLSGVSESVLGALARALQLDDAERAHLFDLARSANTTARPRRSRQQHRVRPSVQRILDAMDDAPAFVLNGRLDILAANRLGHALYSEMYTDPIRPANHARFLFLNPRARAFWRDWERAASDTVGLLRAEAGRDPYDRGLSDLVGELSTRSEEFRTRWAAHNVRFHHSGVKHMQHPQVGDLGLAWEVLTLTADPGLNLLVYTAEPGSTARDALRLLASWAATLDRQAEASAAEPG</sequence>
<dbReference type="PROSITE" id="PS50943">
    <property type="entry name" value="HTH_CROC1"/>
    <property type="match status" value="1"/>
</dbReference>
<dbReference type="GO" id="GO:0003677">
    <property type="term" value="F:DNA binding"/>
    <property type="evidence" value="ECO:0007669"/>
    <property type="project" value="InterPro"/>
</dbReference>
<dbReference type="Pfam" id="PF17765">
    <property type="entry name" value="MLTR_LBD"/>
    <property type="match status" value="1"/>
</dbReference>
<dbReference type="InterPro" id="IPR041413">
    <property type="entry name" value="MLTR_LBD"/>
</dbReference>
<evidence type="ECO:0000313" key="4">
    <source>
        <dbReference type="Proteomes" id="UP000185511"/>
    </source>
</evidence>
<dbReference type="Proteomes" id="UP000185511">
    <property type="component" value="Chromosome"/>
</dbReference>
<feature type="region of interest" description="Disordered" evidence="1">
    <location>
        <begin position="1"/>
        <end position="30"/>
    </location>
</feature>
<protein>
    <submittedName>
        <fullName evidence="3">DNA binding protein with helix-turn-helix domain</fullName>
    </submittedName>
</protein>
<dbReference type="KEGG" id="acad:UA74_17375"/>
<name>A0AAC9LFS2_9PSEU</name>
<dbReference type="InterPro" id="IPR010982">
    <property type="entry name" value="Lambda_DNA-bd_dom_sf"/>
</dbReference>
<evidence type="ECO:0000256" key="1">
    <source>
        <dbReference type="SAM" id="MobiDB-lite"/>
    </source>
</evidence>
<feature type="domain" description="HTH cro/C1-type" evidence="2">
    <location>
        <begin position="79"/>
        <end position="126"/>
    </location>
</feature>
<dbReference type="AlphaFoldDB" id="A0AAC9LFS2"/>
<dbReference type="SUPFAM" id="SSF47413">
    <property type="entry name" value="lambda repressor-like DNA-binding domains"/>
    <property type="match status" value="1"/>
</dbReference>
<dbReference type="InterPro" id="IPR001387">
    <property type="entry name" value="Cro/C1-type_HTH"/>
</dbReference>
<dbReference type="Gene3D" id="1.10.260.40">
    <property type="entry name" value="lambda repressor-like DNA-binding domains"/>
    <property type="match status" value="1"/>
</dbReference>
<dbReference type="PANTHER" id="PTHR35010">
    <property type="entry name" value="BLL4672 PROTEIN-RELATED"/>
    <property type="match status" value="1"/>
</dbReference>
<evidence type="ECO:0000259" key="2">
    <source>
        <dbReference type="PROSITE" id="PS50943"/>
    </source>
</evidence>
<proteinExistence type="predicted"/>
<dbReference type="PANTHER" id="PTHR35010:SF2">
    <property type="entry name" value="BLL4672 PROTEIN"/>
    <property type="match status" value="1"/>
</dbReference>
<dbReference type="SMART" id="SM00530">
    <property type="entry name" value="HTH_XRE"/>
    <property type="match status" value="1"/>
</dbReference>
<accession>A0AAC9LFS2</accession>
<organism evidence="3 4">
    <name type="scientific">Actinoalloteichus fjordicus</name>
    <dbReference type="NCBI Taxonomy" id="1612552"/>
    <lineage>
        <taxon>Bacteria</taxon>
        <taxon>Bacillati</taxon>
        <taxon>Actinomycetota</taxon>
        <taxon>Actinomycetes</taxon>
        <taxon>Pseudonocardiales</taxon>
        <taxon>Pseudonocardiaceae</taxon>
        <taxon>Actinoalloteichus</taxon>
    </lineage>
</organism>
<dbReference type="Pfam" id="PF13560">
    <property type="entry name" value="HTH_31"/>
    <property type="match status" value="1"/>
</dbReference>